<accession>A0AAV6W232</accession>
<evidence type="ECO:0000256" key="1">
    <source>
        <dbReference type="SAM" id="MobiDB-lite"/>
    </source>
</evidence>
<reference evidence="2" key="1">
    <citation type="submission" date="2019-10" db="EMBL/GenBank/DDBJ databases">
        <authorList>
            <person name="Zhang R."/>
            <person name="Pan Y."/>
            <person name="Wang J."/>
            <person name="Ma R."/>
            <person name="Yu S."/>
        </authorList>
    </citation>
    <scope>NUCLEOTIDE SEQUENCE</scope>
    <source>
        <strain evidence="2">LA-IB0</strain>
        <tissue evidence="2">Leaf</tissue>
    </source>
</reference>
<comment type="caution">
    <text evidence="2">The sequence shown here is derived from an EMBL/GenBank/DDBJ whole genome shotgun (WGS) entry which is preliminary data.</text>
</comment>
<sequence length="140" mass="15517">MKAKNKYGLNETPDGKGVSLEAGLPTNSSSSSLSINPVKLKNETKKRKVAFISVKPPPVPSSTTKELRVHLKGMEENGQSKEDPLSNPLPLLNSDLDKIVYYWSRESFQKFSRARGEPKPKRGFGNSFQPAIDAPRLEPH</sequence>
<evidence type="ECO:0000313" key="2">
    <source>
        <dbReference type="EMBL" id="KAG8365066.1"/>
    </source>
</evidence>
<feature type="region of interest" description="Disordered" evidence="1">
    <location>
        <begin position="111"/>
        <end position="140"/>
    </location>
</feature>
<feature type="region of interest" description="Disordered" evidence="1">
    <location>
        <begin position="1"/>
        <end position="38"/>
    </location>
</feature>
<organism evidence="2 3">
    <name type="scientific">Buddleja alternifolia</name>
    <dbReference type="NCBI Taxonomy" id="168488"/>
    <lineage>
        <taxon>Eukaryota</taxon>
        <taxon>Viridiplantae</taxon>
        <taxon>Streptophyta</taxon>
        <taxon>Embryophyta</taxon>
        <taxon>Tracheophyta</taxon>
        <taxon>Spermatophyta</taxon>
        <taxon>Magnoliopsida</taxon>
        <taxon>eudicotyledons</taxon>
        <taxon>Gunneridae</taxon>
        <taxon>Pentapetalae</taxon>
        <taxon>asterids</taxon>
        <taxon>lamiids</taxon>
        <taxon>Lamiales</taxon>
        <taxon>Scrophulariaceae</taxon>
        <taxon>Buddlejeae</taxon>
        <taxon>Buddleja</taxon>
    </lineage>
</organism>
<proteinExistence type="predicted"/>
<name>A0AAV6W232_9LAMI</name>
<protein>
    <submittedName>
        <fullName evidence="2">Uncharacterized protein</fullName>
    </submittedName>
</protein>
<dbReference type="Proteomes" id="UP000826271">
    <property type="component" value="Unassembled WGS sequence"/>
</dbReference>
<dbReference type="EMBL" id="WHWC01000018">
    <property type="protein sequence ID" value="KAG8365066.1"/>
    <property type="molecule type" value="Genomic_DNA"/>
</dbReference>
<evidence type="ECO:0000313" key="3">
    <source>
        <dbReference type="Proteomes" id="UP000826271"/>
    </source>
</evidence>
<dbReference type="AlphaFoldDB" id="A0AAV6W232"/>
<keyword evidence="3" id="KW-1185">Reference proteome</keyword>
<gene>
    <name evidence="2" type="ORF">BUALT_Bualt18G0064600</name>
</gene>